<evidence type="ECO:0000313" key="3">
    <source>
        <dbReference type="Proteomes" id="UP000188219"/>
    </source>
</evidence>
<protein>
    <submittedName>
        <fullName evidence="2">Uncharacterized protein</fullName>
    </submittedName>
</protein>
<evidence type="ECO:0000256" key="1">
    <source>
        <dbReference type="SAM" id="SignalP"/>
    </source>
</evidence>
<gene>
    <name evidence="2" type="ORF">Mag101_03510</name>
</gene>
<dbReference type="KEGG" id="maga:Mag101_03510"/>
<dbReference type="PROSITE" id="PS51257">
    <property type="entry name" value="PROKAR_LIPOPROTEIN"/>
    <property type="match status" value="1"/>
</dbReference>
<keyword evidence="1" id="KW-0732">Signal</keyword>
<feature type="chain" id="PRO_5012117188" evidence="1">
    <location>
        <begin position="24"/>
        <end position="282"/>
    </location>
</feature>
<proteinExistence type="predicted"/>
<name>A0A1Q2M2B2_9GAMM</name>
<dbReference type="EMBL" id="CP019650">
    <property type="protein sequence ID" value="AQQ66810.1"/>
    <property type="molecule type" value="Genomic_DNA"/>
</dbReference>
<keyword evidence="3" id="KW-1185">Reference proteome</keyword>
<dbReference type="AlphaFoldDB" id="A0A1Q2M2B2"/>
<dbReference type="Proteomes" id="UP000188219">
    <property type="component" value="Chromosome"/>
</dbReference>
<sequence length="282" mass="30529">MQLARLRSSFFIVLTLSFLQGCAGSPSAIGADTTADTTVDIGPVVQMMEEVDILLVSDHTLPDHLNLSSGGANGEERLFIDPTLQSLNSKLIKRGLSTYILNVEDMVAGKDIRNKGTFDAAYNQYDQILKAAVKHGVTIASIHYDADKILAENYGENKAYASAEEDGKKYGYIGGVQLILDERATSDATLALADQIIHRDNILQQLNSVGLRIRPGYGDKVRFQSNLTLNIAGHSPSGAFLLEIAPQDQAVRLYGSPEKIVAAIETPMEALADALYGFRQGL</sequence>
<reference evidence="2" key="1">
    <citation type="submission" date="2017-02" db="EMBL/GenBank/DDBJ databases">
        <title>Genome of Microbulbifer agarilyticus GP101.</title>
        <authorList>
            <person name="Jung J."/>
            <person name="Bae S.S."/>
            <person name="Baek K."/>
        </authorList>
    </citation>
    <scope>NUCLEOTIDE SEQUENCE [LARGE SCALE GENOMIC DNA]</scope>
    <source>
        <strain evidence="2">GP101</strain>
    </source>
</reference>
<organism evidence="2 3">
    <name type="scientific">Microbulbifer agarilyticus</name>
    <dbReference type="NCBI Taxonomy" id="260552"/>
    <lineage>
        <taxon>Bacteria</taxon>
        <taxon>Pseudomonadati</taxon>
        <taxon>Pseudomonadota</taxon>
        <taxon>Gammaproteobacteria</taxon>
        <taxon>Cellvibrionales</taxon>
        <taxon>Microbulbiferaceae</taxon>
        <taxon>Microbulbifer</taxon>
    </lineage>
</organism>
<feature type="signal peptide" evidence="1">
    <location>
        <begin position="1"/>
        <end position="23"/>
    </location>
</feature>
<accession>A0A1Q2M2B2</accession>
<evidence type="ECO:0000313" key="2">
    <source>
        <dbReference type="EMBL" id="AQQ66810.1"/>
    </source>
</evidence>